<evidence type="ECO:0000313" key="6">
    <source>
        <dbReference type="Proteomes" id="UP000541444"/>
    </source>
</evidence>
<proteinExistence type="predicted"/>
<feature type="region of interest" description="Disordered" evidence="2">
    <location>
        <begin position="271"/>
        <end position="298"/>
    </location>
</feature>
<feature type="region of interest" description="Disordered" evidence="2">
    <location>
        <begin position="131"/>
        <end position="150"/>
    </location>
</feature>
<feature type="coiled-coil region" evidence="1">
    <location>
        <begin position="378"/>
        <end position="412"/>
    </location>
</feature>
<feature type="compositionally biased region" description="Polar residues" evidence="2">
    <location>
        <begin position="280"/>
        <end position="295"/>
    </location>
</feature>
<evidence type="ECO:0000259" key="3">
    <source>
        <dbReference type="Pfam" id="PF25500"/>
    </source>
</evidence>
<dbReference type="OrthoDB" id="1909634at2759"/>
<dbReference type="InterPro" id="IPR057235">
    <property type="entry name" value="DUF7913"/>
</dbReference>
<evidence type="ECO:0000313" key="5">
    <source>
        <dbReference type="EMBL" id="KAF6162283.1"/>
    </source>
</evidence>
<dbReference type="Pfam" id="PF25502">
    <property type="entry name" value="DUF7915"/>
    <property type="match status" value="1"/>
</dbReference>
<feature type="domain" description="DUF7915" evidence="4">
    <location>
        <begin position="115"/>
        <end position="258"/>
    </location>
</feature>
<dbReference type="PANTHER" id="PTHR33913:SF1">
    <property type="entry name" value="DRBM DOMAIN-CONTAINING PROTEIN"/>
    <property type="match status" value="1"/>
</dbReference>
<dbReference type="Pfam" id="PF25500">
    <property type="entry name" value="DUF7913"/>
    <property type="match status" value="1"/>
</dbReference>
<feature type="domain" description="DUF7913" evidence="3">
    <location>
        <begin position="3"/>
        <end position="79"/>
    </location>
</feature>
<keyword evidence="1" id="KW-0175">Coiled coil</keyword>
<protein>
    <submittedName>
        <fullName evidence="5">Uncharacterized protein</fullName>
    </submittedName>
</protein>
<feature type="coiled-coil region" evidence="1">
    <location>
        <begin position="584"/>
        <end position="659"/>
    </location>
</feature>
<dbReference type="InterPro" id="IPR057237">
    <property type="entry name" value="DUF7915"/>
</dbReference>
<feature type="coiled-coil region" evidence="1">
    <location>
        <begin position="477"/>
        <end position="531"/>
    </location>
</feature>
<dbReference type="PANTHER" id="PTHR33913">
    <property type="entry name" value="ALEURONE LAYER MORPHOGENESIS PROTEIN"/>
    <property type="match status" value="1"/>
</dbReference>
<accession>A0A7J7N592</accession>
<reference evidence="5 6" key="1">
    <citation type="journal article" date="2020" name="IScience">
        <title>Genome Sequencing of the Endangered Kingdonia uniflora (Circaeasteraceae, Ranunculales) Reveals Potential Mechanisms of Evolutionary Specialization.</title>
        <authorList>
            <person name="Sun Y."/>
            <person name="Deng T."/>
            <person name="Zhang A."/>
            <person name="Moore M.J."/>
            <person name="Landis J.B."/>
            <person name="Lin N."/>
            <person name="Zhang H."/>
            <person name="Zhang X."/>
            <person name="Huang J."/>
            <person name="Zhang X."/>
            <person name="Sun H."/>
            <person name="Wang H."/>
        </authorList>
    </citation>
    <scope>NUCLEOTIDE SEQUENCE [LARGE SCALE GENOMIC DNA]</scope>
    <source>
        <strain evidence="5">TB1705</strain>
        <tissue evidence="5">Leaf</tissue>
    </source>
</reference>
<gene>
    <name evidence="5" type="ORF">GIB67_008412</name>
</gene>
<name>A0A7J7N592_9MAGN</name>
<evidence type="ECO:0000256" key="1">
    <source>
        <dbReference type="SAM" id="Coils"/>
    </source>
</evidence>
<dbReference type="EMBL" id="JACGCM010001055">
    <property type="protein sequence ID" value="KAF6162283.1"/>
    <property type="molecule type" value="Genomic_DNA"/>
</dbReference>
<organism evidence="5 6">
    <name type="scientific">Kingdonia uniflora</name>
    <dbReference type="NCBI Taxonomy" id="39325"/>
    <lineage>
        <taxon>Eukaryota</taxon>
        <taxon>Viridiplantae</taxon>
        <taxon>Streptophyta</taxon>
        <taxon>Embryophyta</taxon>
        <taxon>Tracheophyta</taxon>
        <taxon>Spermatophyta</taxon>
        <taxon>Magnoliopsida</taxon>
        <taxon>Ranunculales</taxon>
        <taxon>Circaeasteraceae</taxon>
        <taxon>Kingdonia</taxon>
    </lineage>
</organism>
<evidence type="ECO:0000259" key="4">
    <source>
        <dbReference type="Pfam" id="PF25502"/>
    </source>
</evidence>
<dbReference type="Proteomes" id="UP000541444">
    <property type="component" value="Unassembled WGS sequence"/>
</dbReference>
<keyword evidence="6" id="KW-1185">Reference proteome</keyword>
<evidence type="ECO:0000256" key="2">
    <source>
        <dbReference type="SAM" id="MobiDB-lite"/>
    </source>
</evidence>
<sequence>MLQIHAVVLLYNYYHRKQFPEHEYLHLVPFCKVAVNVKPSLLAYMREIPTLHLRSLLKNQLTVTEKLIFDACNTCISLDASRVAPTMEGWPISKIAILVIDSTEENCLLLPSFTTEGVWSPIERKLDNSYNKSVNKNKRRRTTKSPLGDNLNADNSGFQRLAFASVKETKGIDQKDLIILENHTVYSLSEDKTSTLVYVMKCTKAIQVDTTLVPIRSIVDSLKGPLVQNISGNYAVCQVVGYFQLLPYADIFSDWLSRELLQNNGENVKTELCSSREKPTSTTVDRNMGSTSNIMSGKVDANNRGERCMGGLSNVLCLSQSLDEGECSVVSLTNEDKNKVTQSIPIDRDDVEKVKCYKRVTRSRSKNKVEHSKAASMIDKLQVNVSGKSDEMEGVQEEVVRHKLQIGSLEKQVSQLRGCLEEKGQRLLESMNREKQVQASLATAEITLIETKKHYDLLLESKQLDVKEICQKNDQAISDIRERFELEKLEIANFEKEKAIKLLGDMERKCDQKLIEKNEDLKQQLMRVQKEHSTLIFLKEHGKNESDLTTIEELKQFQLQAQVDMEEKTMLLRLEHDDQMAVLKLQHNDETQKLKEELTLLKSEVNALGKSEEMDGVQEEVVRHKLQIDSLEQQVVQLRDCLEEKEQRLLESMDREKQVQVLLATAETTVTETKKHCHILLESKQLDVKECQRNDQAINDIRERFELEKLEIINFEKEKAVKLLGDMERNCDRKLIENVEDLKQQLMRVQEEHATLVCIRTLSR</sequence>
<dbReference type="AlphaFoldDB" id="A0A7J7N592"/>
<comment type="caution">
    <text evidence="5">The sequence shown here is derived from an EMBL/GenBank/DDBJ whole genome shotgun (WGS) entry which is preliminary data.</text>
</comment>